<evidence type="ECO:0000256" key="3">
    <source>
        <dbReference type="ARBA" id="ARBA00022452"/>
    </source>
</evidence>
<keyword evidence="7" id="KW-1185">Reference proteome</keyword>
<keyword evidence="4" id="KW-0812">Transmembrane</keyword>
<dbReference type="GO" id="GO:0033108">
    <property type="term" value="P:mitochondrial respiratory chain complex assembly"/>
    <property type="evidence" value="ECO:0007669"/>
    <property type="project" value="TreeGrafter"/>
</dbReference>
<feature type="domain" description="Bacterial surface antigen (D15)" evidence="6">
    <location>
        <begin position="126"/>
        <end position="284"/>
    </location>
</feature>
<name>A0A915EB97_9BILA</name>
<evidence type="ECO:0000256" key="1">
    <source>
        <dbReference type="ARBA" id="ARBA00004374"/>
    </source>
</evidence>
<feature type="domain" description="Bacterial surface antigen (D15)" evidence="6">
    <location>
        <begin position="287"/>
        <end position="392"/>
    </location>
</feature>
<keyword evidence="3" id="KW-1134">Transmembrane beta strand</keyword>
<evidence type="ECO:0000313" key="7">
    <source>
        <dbReference type="Proteomes" id="UP000887574"/>
    </source>
</evidence>
<accession>A0A915EB97</accession>
<dbReference type="Pfam" id="PF01103">
    <property type="entry name" value="Omp85"/>
    <property type="match status" value="2"/>
</dbReference>
<evidence type="ECO:0000256" key="2">
    <source>
        <dbReference type="ARBA" id="ARBA00010913"/>
    </source>
</evidence>
<proteinExistence type="inferred from homology"/>
<evidence type="ECO:0000256" key="4">
    <source>
        <dbReference type="ARBA" id="ARBA00022692"/>
    </source>
</evidence>
<comment type="similarity">
    <text evidence="2">Belongs to the SAM50/omp85 family.</text>
</comment>
<dbReference type="GO" id="GO:0005741">
    <property type="term" value="C:mitochondrial outer membrane"/>
    <property type="evidence" value="ECO:0007669"/>
    <property type="project" value="UniProtKB-SubCell"/>
</dbReference>
<organism evidence="7 8">
    <name type="scientific">Ditylenchus dipsaci</name>
    <dbReference type="NCBI Taxonomy" id="166011"/>
    <lineage>
        <taxon>Eukaryota</taxon>
        <taxon>Metazoa</taxon>
        <taxon>Ecdysozoa</taxon>
        <taxon>Nematoda</taxon>
        <taxon>Chromadorea</taxon>
        <taxon>Rhabditida</taxon>
        <taxon>Tylenchina</taxon>
        <taxon>Tylenchomorpha</taxon>
        <taxon>Sphaerularioidea</taxon>
        <taxon>Anguinidae</taxon>
        <taxon>Anguininae</taxon>
        <taxon>Ditylenchus</taxon>
    </lineage>
</organism>
<evidence type="ECO:0000259" key="6">
    <source>
        <dbReference type="Pfam" id="PF01103"/>
    </source>
</evidence>
<dbReference type="InterPro" id="IPR000184">
    <property type="entry name" value="Bac_surfAg_D15"/>
</dbReference>
<keyword evidence="5" id="KW-0472">Membrane</keyword>
<dbReference type="GO" id="GO:0045040">
    <property type="term" value="P:protein insertion into mitochondrial outer membrane"/>
    <property type="evidence" value="ECO:0007669"/>
    <property type="project" value="TreeGrafter"/>
</dbReference>
<evidence type="ECO:0000256" key="5">
    <source>
        <dbReference type="ARBA" id="ARBA00023136"/>
    </source>
</evidence>
<dbReference type="AlphaFoldDB" id="A0A915EB97"/>
<reference evidence="8" key="1">
    <citation type="submission" date="2022-11" db="UniProtKB">
        <authorList>
            <consortium name="WormBaseParasite"/>
        </authorList>
    </citation>
    <scope>IDENTIFICATION</scope>
</reference>
<dbReference type="PANTHER" id="PTHR12815:SF18">
    <property type="entry name" value="SORTING AND ASSEMBLY MACHINERY COMPONENT 50 HOMOLOG"/>
    <property type="match status" value="1"/>
</dbReference>
<sequence>MMAEVVRANAEQSNCVVEDVQFHVTSKSGKLNTKVDALVKEISELYNSNNLDELVKNSHLCARHMKHVGLFEECTPFITTSHKGLNSYTVDFIVQEPRPLKGGVKLEMTMAGNPCGSLLLGKESVFGRGESADLSFTKTMAGHNFNFTAAKPFLGWQRYSNVVGSAFRTLDNVPWNSSHLTENGFALRYNGQILSKKLMHSLCFYFGWRRFDPLANAPIQVREHAGHTTKISFENTLSRDTRDRPILASSGAFFKWSQEYAGLLGDSAFVKHQFDVQAAAPLFFGAFIGGPHDVRGFDLNSLGTRAGTCSLGGASSLAAAFHVYRPLVPANMLYAMVLSQLECLLGTSSRKEFVQDMAENPRISAGIGLTFVYMNALRLELNYVHPLRYVPGDVFSASEFSSEWASTSYDWKAVPK</sequence>
<dbReference type="Gene3D" id="2.40.160.50">
    <property type="entry name" value="membrane protein fhac: a member of the omp85/tpsb transporter family"/>
    <property type="match status" value="2"/>
</dbReference>
<evidence type="ECO:0000313" key="8">
    <source>
        <dbReference type="WBParaSite" id="jg4511.2"/>
    </source>
</evidence>
<dbReference type="Proteomes" id="UP000887574">
    <property type="component" value="Unplaced"/>
</dbReference>
<dbReference type="InterPro" id="IPR039910">
    <property type="entry name" value="D15-like"/>
</dbReference>
<dbReference type="PANTHER" id="PTHR12815">
    <property type="entry name" value="SORTING AND ASSEMBLY MACHINERY SAMM50 PROTEIN FAMILY MEMBER"/>
    <property type="match status" value="1"/>
</dbReference>
<dbReference type="WBParaSite" id="jg4511.2">
    <property type="protein sequence ID" value="jg4511.2"/>
    <property type="gene ID" value="jg4511"/>
</dbReference>
<comment type="subcellular location">
    <subcellularLocation>
        <location evidence="1">Mitochondrion outer membrane</location>
        <topology evidence="1">Multi-pass membrane protein</topology>
    </subcellularLocation>
</comment>
<protein>
    <submittedName>
        <fullName evidence="8">Bacterial surface antigen (D15) domain-containing protein</fullName>
    </submittedName>
</protein>